<evidence type="ECO:0000256" key="1">
    <source>
        <dbReference type="SAM" id="MobiDB-lite"/>
    </source>
</evidence>
<accession>A0AAD1ZFX7</accession>
<organism evidence="2 3">
    <name type="scientific">Fraxinus pennsylvanica</name>
    <dbReference type="NCBI Taxonomy" id="56036"/>
    <lineage>
        <taxon>Eukaryota</taxon>
        <taxon>Viridiplantae</taxon>
        <taxon>Streptophyta</taxon>
        <taxon>Embryophyta</taxon>
        <taxon>Tracheophyta</taxon>
        <taxon>Spermatophyta</taxon>
        <taxon>Magnoliopsida</taxon>
        <taxon>eudicotyledons</taxon>
        <taxon>Gunneridae</taxon>
        <taxon>Pentapetalae</taxon>
        <taxon>asterids</taxon>
        <taxon>lamiids</taxon>
        <taxon>Lamiales</taxon>
        <taxon>Oleaceae</taxon>
        <taxon>Oleeae</taxon>
        <taxon>Fraxinus</taxon>
    </lineage>
</organism>
<evidence type="ECO:0000313" key="2">
    <source>
        <dbReference type="EMBL" id="CAI9769088.1"/>
    </source>
</evidence>
<evidence type="ECO:0008006" key="4">
    <source>
        <dbReference type="Google" id="ProtNLM"/>
    </source>
</evidence>
<dbReference type="Proteomes" id="UP000834106">
    <property type="component" value="Chromosome 10"/>
</dbReference>
<dbReference type="EMBL" id="OU503045">
    <property type="protein sequence ID" value="CAI9769088.1"/>
    <property type="molecule type" value="Genomic_DNA"/>
</dbReference>
<reference evidence="2" key="1">
    <citation type="submission" date="2023-05" db="EMBL/GenBank/DDBJ databases">
        <authorList>
            <person name="Huff M."/>
        </authorList>
    </citation>
    <scope>NUCLEOTIDE SEQUENCE</scope>
</reference>
<keyword evidence="3" id="KW-1185">Reference proteome</keyword>
<proteinExistence type="predicted"/>
<dbReference type="AlphaFoldDB" id="A0AAD1ZFX7"/>
<evidence type="ECO:0000313" key="3">
    <source>
        <dbReference type="Proteomes" id="UP000834106"/>
    </source>
</evidence>
<gene>
    <name evidence="2" type="ORF">FPE_LOCUS17202</name>
</gene>
<name>A0AAD1ZFX7_9LAMI</name>
<protein>
    <recommendedName>
        <fullName evidence="4">Syntaxin N-terminal domain-containing protein</fullName>
    </recommendedName>
</protein>
<sequence length="102" mass="11664">MKLIRRNLEEEVGRGARKRDGKSVAPKQPMKDLEVGQDIEMGRLDPADEMNLSKYFEEVNAIKADMKEITNLLLDLQDVNEEMKSTQSYKILLSLRIGLVLT</sequence>
<feature type="compositionally biased region" description="Basic and acidic residues" evidence="1">
    <location>
        <begin position="1"/>
        <end position="14"/>
    </location>
</feature>
<feature type="region of interest" description="Disordered" evidence="1">
    <location>
        <begin position="1"/>
        <end position="40"/>
    </location>
</feature>
<feature type="compositionally biased region" description="Basic and acidic residues" evidence="1">
    <location>
        <begin position="29"/>
        <end position="40"/>
    </location>
</feature>